<protein>
    <submittedName>
        <fullName evidence="2">Uncharacterized protein</fullName>
    </submittedName>
</protein>
<evidence type="ECO:0000313" key="2">
    <source>
        <dbReference type="EMBL" id="MFD1185918.1"/>
    </source>
</evidence>
<proteinExistence type="predicted"/>
<comment type="caution">
    <text evidence="2">The sequence shown here is derived from an EMBL/GenBank/DDBJ whole genome shotgun (WGS) entry which is preliminary data.</text>
</comment>
<name>A0ABW3SMU8_9BACT</name>
<feature type="transmembrane region" description="Helical" evidence="1">
    <location>
        <begin position="12"/>
        <end position="37"/>
    </location>
</feature>
<accession>A0ABW3SMU8</accession>
<evidence type="ECO:0000256" key="1">
    <source>
        <dbReference type="SAM" id="Phobius"/>
    </source>
</evidence>
<evidence type="ECO:0000313" key="3">
    <source>
        <dbReference type="Proteomes" id="UP001597094"/>
    </source>
</evidence>
<keyword evidence="3" id="KW-1185">Reference proteome</keyword>
<feature type="non-terminal residue" evidence="2">
    <location>
        <position position="1"/>
    </location>
</feature>
<dbReference type="RefSeq" id="WP_377524471.1">
    <property type="nucleotide sequence ID" value="NZ_JBHTLD010000042.1"/>
</dbReference>
<reference evidence="3" key="1">
    <citation type="journal article" date="2019" name="Int. J. Syst. Evol. Microbiol.">
        <title>The Global Catalogue of Microorganisms (GCM) 10K type strain sequencing project: providing services to taxonomists for standard genome sequencing and annotation.</title>
        <authorList>
            <consortium name="The Broad Institute Genomics Platform"/>
            <consortium name="The Broad Institute Genome Sequencing Center for Infectious Disease"/>
            <person name="Wu L."/>
            <person name="Ma J."/>
        </authorList>
    </citation>
    <scope>NUCLEOTIDE SEQUENCE [LARGE SCALE GENOMIC DNA]</scope>
    <source>
        <strain evidence="3">JCM 31319</strain>
    </source>
</reference>
<gene>
    <name evidence="2" type="ORF">ACFQ2O_06850</name>
</gene>
<keyword evidence="1" id="KW-0472">Membrane</keyword>
<dbReference type="Proteomes" id="UP001597094">
    <property type="component" value="Unassembled WGS sequence"/>
</dbReference>
<keyword evidence="1" id="KW-0812">Transmembrane</keyword>
<organism evidence="2 3">
    <name type="scientific">Pontibacter rugosus</name>
    <dbReference type="NCBI Taxonomy" id="1745966"/>
    <lineage>
        <taxon>Bacteria</taxon>
        <taxon>Pseudomonadati</taxon>
        <taxon>Bacteroidota</taxon>
        <taxon>Cytophagia</taxon>
        <taxon>Cytophagales</taxon>
        <taxon>Hymenobacteraceae</taxon>
        <taxon>Pontibacter</taxon>
    </lineage>
</organism>
<keyword evidence="1" id="KW-1133">Transmembrane helix</keyword>
<dbReference type="EMBL" id="JBHTLD010000042">
    <property type="protein sequence ID" value="MFD1185918.1"/>
    <property type="molecule type" value="Genomic_DNA"/>
</dbReference>
<sequence>FRIMKSQQAQCLLIDINIQFVFIAWKGTLHCGVFFYFNPAVVIKHKHKQPLVYCQSYSLGEE</sequence>